<sequence length="149" mass="14936">MKRLSAGILSAAALAGLAGSTVAYGWGSSGAGSPAPVSSPRSTERPHAQVVRPGSAFRWAPCRPPAHLEHGVCVTDVVRTVVVPAPAAPAVPVAPGTATAQGAATAPSTPAAVAEAGAEPGEDHAEESGEDHEEEHWDDDGDHAEEPDD</sequence>
<dbReference type="RefSeq" id="WP_344151921.1">
    <property type="nucleotide sequence ID" value="NZ_BAAAQR010000006.1"/>
</dbReference>
<evidence type="ECO:0000256" key="2">
    <source>
        <dbReference type="SAM" id="SignalP"/>
    </source>
</evidence>
<reference evidence="4" key="1">
    <citation type="journal article" date="2019" name="Int. J. Syst. Evol. Microbiol.">
        <title>The Global Catalogue of Microorganisms (GCM) 10K type strain sequencing project: providing services to taxonomists for standard genome sequencing and annotation.</title>
        <authorList>
            <consortium name="The Broad Institute Genomics Platform"/>
            <consortium name="The Broad Institute Genome Sequencing Center for Infectious Disease"/>
            <person name="Wu L."/>
            <person name="Ma J."/>
        </authorList>
    </citation>
    <scope>NUCLEOTIDE SEQUENCE [LARGE SCALE GENOMIC DNA]</scope>
    <source>
        <strain evidence="4">JCM 16022</strain>
    </source>
</reference>
<dbReference type="EMBL" id="BAAAQR010000006">
    <property type="protein sequence ID" value="GAA2146835.1"/>
    <property type="molecule type" value="Genomic_DNA"/>
</dbReference>
<accession>A0ABP5LGH6</accession>
<keyword evidence="4" id="KW-1185">Reference proteome</keyword>
<evidence type="ECO:0000256" key="1">
    <source>
        <dbReference type="SAM" id="MobiDB-lite"/>
    </source>
</evidence>
<protein>
    <submittedName>
        <fullName evidence="3">Uncharacterized protein</fullName>
    </submittedName>
</protein>
<feature type="signal peptide" evidence="2">
    <location>
        <begin position="1"/>
        <end position="23"/>
    </location>
</feature>
<evidence type="ECO:0000313" key="3">
    <source>
        <dbReference type="EMBL" id="GAA2146835.1"/>
    </source>
</evidence>
<comment type="caution">
    <text evidence="3">The sequence shown here is derived from an EMBL/GenBank/DDBJ whole genome shotgun (WGS) entry which is preliminary data.</text>
</comment>
<feature type="region of interest" description="Disordered" evidence="1">
    <location>
        <begin position="89"/>
        <end position="149"/>
    </location>
</feature>
<feature type="compositionally biased region" description="Acidic residues" evidence="1">
    <location>
        <begin position="128"/>
        <end position="149"/>
    </location>
</feature>
<name>A0ABP5LGH6_9ACTN</name>
<gene>
    <name evidence="3" type="ORF">GCM10009844_23440</name>
</gene>
<proteinExistence type="predicted"/>
<feature type="region of interest" description="Disordered" evidence="1">
    <location>
        <begin position="28"/>
        <end position="52"/>
    </location>
</feature>
<feature type="chain" id="PRO_5047515585" evidence="2">
    <location>
        <begin position="24"/>
        <end position="149"/>
    </location>
</feature>
<dbReference type="Proteomes" id="UP001501771">
    <property type="component" value="Unassembled WGS sequence"/>
</dbReference>
<organism evidence="3 4">
    <name type="scientific">Nocardioides koreensis</name>
    <dbReference type="NCBI Taxonomy" id="433651"/>
    <lineage>
        <taxon>Bacteria</taxon>
        <taxon>Bacillati</taxon>
        <taxon>Actinomycetota</taxon>
        <taxon>Actinomycetes</taxon>
        <taxon>Propionibacteriales</taxon>
        <taxon>Nocardioidaceae</taxon>
        <taxon>Nocardioides</taxon>
    </lineage>
</organism>
<evidence type="ECO:0000313" key="4">
    <source>
        <dbReference type="Proteomes" id="UP001501771"/>
    </source>
</evidence>
<feature type="compositionally biased region" description="Low complexity" evidence="1">
    <location>
        <begin position="89"/>
        <end position="119"/>
    </location>
</feature>
<keyword evidence="2" id="KW-0732">Signal</keyword>
<feature type="compositionally biased region" description="Low complexity" evidence="1">
    <location>
        <begin position="28"/>
        <end position="41"/>
    </location>
</feature>